<dbReference type="Gene3D" id="1.10.357.10">
    <property type="entry name" value="Tetracycline Repressor, domain 2"/>
    <property type="match status" value="1"/>
</dbReference>
<dbReference type="InterPro" id="IPR001647">
    <property type="entry name" value="HTH_TetR"/>
</dbReference>
<dbReference type="InterPro" id="IPR011075">
    <property type="entry name" value="TetR_C"/>
</dbReference>
<evidence type="ECO:0000259" key="5">
    <source>
        <dbReference type="PROSITE" id="PS50977"/>
    </source>
</evidence>
<evidence type="ECO:0000256" key="2">
    <source>
        <dbReference type="ARBA" id="ARBA00023125"/>
    </source>
</evidence>
<dbReference type="Gene3D" id="1.10.10.60">
    <property type="entry name" value="Homeodomain-like"/>
    <property type="match status" value="1"/>
</dbReference>
<evidence type="ECO:0000313" key="6">
    <source>
        <dbReference type="EMBL" id="MFC0266997.1"/>
    </source>
</evidence>
<feature type="domain" description="HTH tetR-type" evidence="5">
    <location>
        <begin position="13"/>
        <end position="73"/>
    </location>
</feature>
<dbReference type="PROSITE" id="PS50977">
    <property type="entry name" value="HTH_TETR_2"/>
    <property type="match status" value="1"/>
</dbReference>
<keyword evidence="3" id="KW-0804">Transcription</keyword>
<dbReference type="Proteomes" id="UP001589814">
    <property type="component" value="Unassembled WGS sequence"/>
</dbReference>
<dbReference type="PANTHER" id="PTHR30055:SF148">
    <property type="entry name" value="TETR-FAMILY TRANSCRIPTIONAL REGULATOR"/>
    <property type="match status" value="1"/>
</dbReference>
<reference evidence="6 7" key="1">
    <citation type="submission" date="2024-09" db="EMBL/GenBank/DDBJ databases">
        <authorList>
            <person name="Sun Q."/>
            <person name="Mori K."/>
        </authorList>
    </citation>
    <scope>NUCLEOTIDE SEQUENCE [LARGE SCALE GENOMIC DNA]</scope>
    <source>
        <strain evidence="6 7">CCM 7415</strain>
    </source>
</reference>
<dbReference type="Pfam" id="PF00440">
    <property type="entry name" value="TetR_N"/>
    <property type="match status" value="1"/>
</dbReference>
<dbReference type="InterPro" id="IPR036271">
    <property type="entry name" value="Tet_transcr_reg_TetR-rel_C_sf"/>
</dbReference>
<evidence type="ECO:0000313" key="7">
    <source>
        <dbReference type="Proteomes" id="UP001589814"/>
    </source>
</evidence>
<sequence length="197" mass="22089">MRKRLRTGNKRSAEAHKAVLDAALGLIAERGPTGFAMEAVAKRAGVGKPTIYRWWPDKTELLLELFHREILPPPEIPEEADLLTELKLRMHELFRSWRETSAGRIFCSLVVEMQASSETVKKLREEALAPRRRQSVMAFQRARDRGEIASDVDLEGLVDLLYGWAWYRLMTGQLIPDSAFEVALEALAKGAGGVCSG</sequence>
<keyword evidence="1" id="KW-0805">Transcription regulation</keyword>
<evidence type="ECO:0000256" key="3">
    <source>
        <dbReference type="ARBA" id="ARBA00023163"/>
    </source>
</evidence>
<proteinExistence type="predicted"/>
<evidence type="ECO:0000256" key="1">
    <source>
        <dbReference type="ARBA" id="ARBA00023015"/>
    </source>
</evidence>
<dbReference type="InterPro" id="IPR050109">
    <property type="entry name" value="HTH-type_TetR-like_transc_reg"/>
</dbReference>
<keyword evidence="7" id="KW-1185">Reference proteome</keyword>
<dbReference type="PRINTS" id="PR00455">
    <property type="entry name" value="HTHTETR"/>
</dbReference>
<protein>
    <submittedName>
        <fullName evidence="6">TetR/AcrR family transcriptional regulator</fullName>
    </submittedName>
</protein>
<dbReference type="SUPFAM" id="SSF46689">
    <property type="entry name" value="Homeodomain-like"/>
    <property type="match status" value="1"/>
</dbReference>
<dbReference type="Pfam" id="PF16859">
    <property type="entry name" value="TetR_C_11"/>
    <property type="match status" value="1"/>
</dbReference>
<dbReference type="EMBL" id="JBHLVX010000013">
    <property type="protein sequence ID" value="MFC0266997.1"/>
    <property type="molecule type" value="Genomic_DNA"/>
</dbReference>
<evidence type="ECO:0000256" key="4">
    <source>
        <dbReference type="PROSITE-ProRule" id="PRU00335"/>
    </source>
</evidence>
<comment type="caution">
    <text evidence="6">The sequence shown here is derived from an EMBL/GenBank/DDBJ whole genome shotgun (WGS) entry which is preliminary data.</text>
</comment>
<dbReference type="RefSeq" id="WP_019949834.1">
    <property type="nucleotide sequence ID" value="NZ_JBHLVX010000013.1"/>
</dbReference>
<keyword evidence="2 4" id="KW-0238">DNA-binding</keyword>
<feature type="DNA-binding region" description="H-T-H motif" evidence="4">
    <location>
        <begin position="36"/>
        <end position="55"/>
    </location>
</feature>
<accession>A0ABV6G1V7</accession>
<gene>
    <name evidence="6" type="ORF">ACFFHW_03110</name>
</gene>
<organism evidence="6 7">
    <name type="scientific">Kushneria aurantia</name>
    <dbReference type="NCBI Taxonomy" id="504092"/>
    <lineage>
        <taxon>Bacteria</taxon>
        <taxon>Pseudomonadati</taxon>
        <taxon>Pseudomonadota</taxon>
        <taxon>Gammaproteobacteria</taxon>
        <taxon>Oceanospirillales</taxon>
        <taxon>Halomonadaceae</taxon>
        <taxon>Kushneria</taxon>
    </lineage>
</organism>
<dbReference type="PANTHER" id="PTHR30055">
    <property type="entry name" value="HTH-TYPE TRANSCRIPTIONAL REGULATOR RUTR"/>
    <property type="match status" value="1"/>
</dbReference>
<name>A0ABV6G1V7_9GAMM</name>
<dbReference type="InterPro" id="IPR009057">
    <property type="entry name" value="Homeodomain-like_sf"/>
</dbReference>
<dbReference type="SUPFAM" id="SSF48498">
    <property type="entry name" value="Tetracyclin repressor-like, C-terminal domain"/>
    <property type="match status" value="1"/>
</dbReference>